<reference evidence="2" key="1">
    <citation type="submission" date="2019-04" db="EMBL/GenBank/DDBJ databases">
        <title>Genome assembly of Zosterops borbonicus 15179.</title>
        <authorList>
            <person name="Leroy T."/>
            <person name="Anselmetti Y."/>
            <person name="Tilak M.-K."/>
            <person name="Nabholz B."/>
        </authorList>
    </citation>
    <scope>NUCLEOTIDE SEQUENCE</scope>
    <source>
        <strain evidence="2">HGM_15179</strain>
        <tissue evidence="2">Muscle</tissue>
    </source>
</reference>
<dbReference type="OrthoDB" id="10535823at2759"/>
<feature type="region of interest" description="Disordered" evidence="1">
    <location>
        <begin position="1"/>
        <end position="23"/>
    </location>
</feature>
<dbReference type="Proteomes" id="UP000796761">
    <property type="component" value="Unassembled WGS sequence"/>
</dbReference>
<name>A0A8K1GV03_9PASS</name>
<accession>A0A8K1GV03</accession>
<protein>
    <submittedName>
        <fullName evidence="2">Uncharacterized protein</fullName>
    </submittedName>
</protein>
<proteinExistence type="predicted"/>
<sequence length="106" mass="11219">MEKEGRRCCRHRDSPASCGEDHGEAAVPLQPMEVWGGAEIHLQPMGPHNGAREAVTSWKGHAGADSRQNLWTHGETGSHIGGGLLAGFFCGGQSPAGVTPHENRSL</sequence>
<keyword evidence="3" id="KW-1185">Reference proteome</keyword>
<dbReference type="EMBL" id="SWJQ01000038">
    <property type="protein sequence ID" value="TRZ24853.1"/>
    <property type="molecule type" value="Genomic_DNA"/>
</dbReference>
<organism evidence="2 3">
    <name type="scientific">Zosterops borbonicus</name>
    <dbReference type="NCBI Taxonomy" id="364589"/>
    <lineage>
        <taxon>Eukaryota</taxon>
        <taxon>Metazoa</taxon>
        <taxon>Chordata</taxon>
        <taxon>Craniata</taxon>
        <taxon>Vertebrata</taxon>
        <taxon>Euteleostomi</taxon>
        <taxon>Archelosauria</taxon>
        <taxon>Archosauria</taxon>
        <taxon>Dinosauria</taxon>
        <taxon>Saurischia</taxon>
        <taxon>Theropoda</taxon>
        <taxon>Coelurosauria</taxon>
        <taxon>Aves</taxon>
        <taxon>Neognathae</taxon>
        <taxon>Neoaves</taxon>
        <taxon>Telluraves</taxon>
        <taxon>Australaves</taxon>
        <taxon>Passeriformes</taxon>
        <taxon>Sylvioidea</taxon>
        <taxon>Zosteropidae</taxon>
        <taxon>Zosterops</taxon>
    </lineage>
</organism>
<dbReference type="AlphaFoldDB" id="A0A8K1GV03"/>
<evidence type="ECO:0000313" key="3">
    <source>
        <dbReference type="Proteomes" id="UP000796761"/>
    </source>
</evidence>
<gene>
    <name evidence="2" type="ORF">HGM15179_002271</name>
</gene>
<evidence type="ECO:0000313" key="2">
    <source>
        <dbReference type="EMBL" id="TRZ24853.1"/>
    </source>
</evidence>
<comment type="caution">
    <text evidence="2">The sequence shown here is derived from an EMBL/GenBank/DDBJ whole genome shotgun (WGS) entry which is preliminary data.</text>
</comment>
<evidence type="ECO:0000256" key="1">
    <source>
        <dbReference type="SAM" id="MobiDB-lite"/>
    </source>
</evidence>